<comment type="subcellular location">
    <subcellularLocation>
        <location evidence="1">Nucleus</location>
        <location evidence="1">Nucleolus</location>
    </subcellularLocation>
    <subcellularLocation>
        <location evidence="2">Nucleus</location>
        <location evidence="2">Nucleoplasm</location>
    </subcellularLocation>
</comment>
<organism evidence="12 13">
    <name type="scientific">Trapa natans</name>
    <name type="common">Water chestnut</name>
    <dbReference type="NCBI Taxonomy" id="22666"/>
    <lineage>
        <taxon>Eukaryota</taxon>
        <taxon>Viridiplantae</taxon>
        <taxon>Streptophyta</taxon>
        <taxon>Embryophyta</taxon>
        <taxon>Tracheophyta</taxon>
        <taxon>Spermatophyta</taxon>
        <taxon>Magnoliopsida</taxon>
        <taxon>eudicotyledons</taxon>
        <taxon>Gunneridae</taxon>
        <taxon>Pentapetalae</taxon>
        <taxon>rosids</taxon>
        <taxon>malvids</taxon>
        <taxon>Myrtales</taxon>
        <taxon>Lythraceae</taxon>
        <taxon>Trapa</taxon>
    </lineage>
</organism>
<dbReference type="InterPro" id="IPR041190">
    <property type="entry name" value="Midasin_AAA_lid_5"/>
</dbReference>
<dbReference type="PIRSF" id="PIRSF010340">
    <property type="entry name" value="Midasin"/>
    <property type="match status" value="1"/>
</dbReference>
<name>A0AAN7R3K4_TRANT</name>
<dbReference type="Pfam" id="PF17865">
    <property type="entry name" value="AAA_lid_5"/>
    <property type="match status" value="1"/>
</dbReference>
<evidence type="ECO:0000256" key="2">
    <source>
        <dbReference type="ARBA" id="ARBA00004642"/>
    </source>
</evidence>
<dbReference type="PROSITE" id="PS50234">
    <property type="entry name" value="VWFA"/>
    <property type="match status" value="1"/>
</dbReference>
<dbReference type="InterPro" id="IPR040848">
    <property type="entry name" value="AAA_lid_7"/>
</dbReference>
<dbReference type="GO" id="GO:0000027">
    <property type="term" value="P:ribosomal large subunit assembly"/>
    <property type="evidence" value="ECO:0007669"/>
    <property type="project" value="InterPro"/>
</dbReference>
<protein>
    <recommendedName>
        <fullName evidence="4 9">Midasin</fullName>
    </recommendedName>
</protein>
<dbReference type="InterPro" id="IPR048617">
    <property type="entry name" value="MDN1_AAA_lid_4"/>
</dbReference>
<dbReference type="FunFam" id="3.40.50.300:FF:001861">
    <property type="entry name" value="Midasin"/>
    <property type="match status" value="1"/>
</dbReference>
<dbReference type="GO" id="GO:0005654">
    <property type="term" value="C:nucleoplasm"/>
    <property type="evidence" value="ECO:0007669"/>
    <property type="project" value="UniProtKB-SubCell"/>
</dbReference>
<dbReference type="InterPro" id="IPR011704">
    <property type="entry name" value="ATPase_dyneun-rel_AAA"/>
</dbReference>
<keyword evidence="7 9" id="KW-0143">Chaperone</keyword>
<feature type="compositionally biased region" description="Polar residues" evidence="10">
    <location>
        <begin position="4894"/>
        <end position="4916"/>
    </location>
</feature>
<dbReference type="FunFam" id="3.40.50.410:FF:000114">
    <property type="entry name" value="Midasin"/>
    <property type="match status" value="1"/>
</dbReference>
<comment type="similarity">
    <text evidence="3 9">Belongs to the midasin family.</text>
</comment>
<dbReference type="PANTHER" id="PTHR48103">
    <property type="entry name" value="MIDASIN-RELATED"/>
    <property type="match status" value="1"/>
</dbReference>
<feature type="region of interest" description="Disordered" evidence="10">
    <location>
        <begin position="5038"/>
        <end position="5071"/>
    </location>
</feature>
<feature type="compositionally biased region" description="Polar residues" evidence="10">
    <location>
        <begin position="4973"/>
        <end position="4988"/>
    </location>
</feature>
<feature type="compositionally biased region" description="Acidic residues" evidence="10">
    <location>
        <begin position="4818"/>
        <end position="4842"/>
    </location>
</feature>
<feature type="region of interest" description="Disordered" evidence="10">
    <location>
        <begin position="4894"/>
        <end position="4988"/>
    </location>
</feature>
<dbReference type="GO" id="GO:0000055">
    <property type="term" value="P:ribosomal large subunit export from nucleus"/>
    <property type="evidence" value="ECO:0007669"/>
    <property type="project" value="TreeGrafter"/>
</dbReference>
<dbReference type="Pfam" id="PF21108">
    <property type="entry name" value="MDN1_4th"/>
    <property type="match status" value="1"/>
</dbReference>
<dbReference type="PANTHER" id="PTHR48103:SF2">
    <property type="entry name" value="MIDASIN"/>
    <property type="match status" value="1"/>
</dbReference>
<dbReference type="GO" id="GO:0016887">
    <property type="term" value="F:ATP hydrolysis activity"/>
    <property type="evidence" value="ECO:0007669"/>
    <property type="project" value="InterPro"/>
</dbReference>
<dbReference type="InterPro" id="IPR002035">
    <property type="entry name" value="VWF_A"/>
</dbReference>
<feature type="compositionally biased region" description="Polar residues" evidence="10">
    <location>
        <begin position="4944"/>
        <end position="4961"/>
    </location>
</feature>
<evidence type="ECO:0000256" key="10">
    <source>
        <dbReference type="SAM" id="MobiDB-lite"/>
    </source>
</evidence>
<evidence type="ECO:0000256" key="3">
    <source>
        <dbReference type="ARBA" id="ARBA00007188"/>
    </source>
</evidence>
<evidence type="ECO:0000256" key="1">
    <source>
        <dbReference type="ARBA" id="ARBA00004604"/>
    </source>
</evidence>
<dbReference type="GO" id="GO:0005730">
    <property type="term" value="C:nucleolus"/>
    <property type="evidence" value="ECO:0007669"/>
    <property type="project" value="UniProtKB-SubCell"/>
</dbReference>
<dbReference type="FunFam" id="3.40.50.300:FF:001384">
    <property type="entry name" value="Midasin"/>
    <property type="match status" value="1"/>
</dbReference>
<dbReference type="InterPro" id="IPR025662">
    <property type="entry name" value="Sigma_54_int_dom_ATP-bd_1"/>
</dbReference>
<dbReference type="PROSITE" id="PS00675">
    <property type="entry name" value="SIGMA54_INTERACT_1"/>
    <property type="match status" value="1"/>
</dbReference>
<gene>
    <name evidence="12" type="ORF">SAY86_019796</name>
</gene>
<dbReference type="Proteomes" id="UP001346149">
    <property type="component" value="Unassembled WGS sequence"/>
</dbReference>
<reference evidence="12 13" key="1">
    <citation type="journal article" date="2023" name="Hortic Res">
        <title>Pangenome of water caltrop reveals structural variations and asymmetric subgenome divergence after allopolyploidization.</title>
        <authorList>
            <person name="Zhang X."/>
            <person name="Chen Y."/>
            <person name="Wang L."/>
            <person name="Yuan Y."/>
            <person name="Fang M."/>
            <person name="Shi L."/>
            <person name="Lu R."/>
            <person name="Comes H.P."/>
            <person name="Ma Y."/>
            <person name="Chen Y."/>
            <person name="Huang G."/>
            <person name="Zhou Y."/>
            <person name="Zheng Z."/>
            <person name="Qiu Y."/>
        </authorList>
    </citation>
    <scope>NUCLEOTIDE SEQUENCE [LARGE SCALE GENOMIC DNA]</scope>
    <source>
        <strain evidence="12">F231</strain>
    </source>
</reference>
<dbReference type="InterPro" id="IPR036465">
    <property type="entry name" value="vWFA_dom_sf"/>
</dbReference>
<feature type="region of interest" description="Disordered" evidence="10">
    <location>
        <begin position="4676"/>
        <end position="4856"/>
    </location>
</feature>
<feature type="compositionally biased region" description="Basic and acidic residues" evidence="10">
    <location>
        <begin position="4643"/>
        <end position="4652"/>
    </location>
</feature>
<evidence type="ECO:0000256" key="8">
    <source>
        <dbReference type="ARBA" id="ARBA00023242"/>
    </source>
</evidence>
<dbReference type="GO" id="GO:0005524">
    <property type="term" value="F:ATP binding"/>
    <property type="evidence" value="ECO:0007669"/>
    <property type="project" value="UniProtKB-KW"/>
</dbReference>
<keyword evidence="8 9" id="KW-0539">Nucleus</keyword>
<keyword evidence="5 9" id="KW-0547">Nucleotide-binding</keyword>
<keyword evidence="13" id="KW-1185">Reference proteome</keyword>
<dbReference type="SUPFAM" id="SSF52540">
    <property type="entry name" value="P-loop containing nucleoside triphosphate hydrolases"/>
    <property type="match status" value="6"/>
</dbReference>
<evidence type="ECO:0000256" key="5">
    <source>
        <dbReference type="ARBA" id="ARBA00022741"/>
    </source>
</evidence>
<feature type="compositionally biased region" description="Polar residues" evidence="10">
    <location>
        <begin position="4763"/>
        <end position="4775"/>
    </location>
</feature>
<feature type="domain" description="VWFA" evidence="11">
    <location>
        <begin position="5246"/>
        <end position="5445"/>
    </location>
</feature>
<dbReference type="InterPro" id="IPR012099">
    <property type="entry name" value="Midasin"/>
</dbReference>
<dbReference type="InterPro" id="IPR003593">
    <property type="entry name" value="AAA+_ATPase"/>
</dbReference>
<keyword evidence="6 9" id="KW-0067">ATP-binding</keyword>
<dbReference type="FunFam" id="3.40.50.300:FF:000142">
    <property type="entry name" value="Midasin"/>
    <property type="match status" value="1"/>
</dbReference>
<evidence type="ECO:0000313" key="13">
    <source>
        <dbReference type="Proteomes" id="UP001346149"/>
    </source>
</evidence>
<sequence length="5455" mass="620244">MAIDGSFSVEYSFRRFLARCPDLANHSQIMCLAEKGVSLTEEDVENAVAEIFLHPSYTIPLIGCFLPLAQKIVENVVSQLRIVSNLRSNSRDGFGLNWNILNEANNGMGLNLHELACFAFCRSLDLAPFLMGPILGYFKFAPPPFERIARKGEDIDLPLKVDRCLVHIAQTSYRMLILSPESFSKLWDWSCFLDLPKQLVDSSSSTEQGNDAADICWCTSNILSIVFRISDASTKMGICADEAFECFLRWGEFCRDVSLERAGLYIEICEEMKSDATVNVNRDSLLGSLTVSSTALSVSIDRTVSKSQKHVHWDEKYVNTPFVLTSSLKRKFEMVLMAVSQKWPVLLFGPPGVGKSSLISKLAQDSGNDVLFVHMDDQIDGKTLVGNYVCTEKPGDFSWQPGSLTQAVLKGLWIVLEDIDKAPPDVHSILLPLLEGASFFLTGHGEGIKVADSFRLFATISTSRHNAASASNWHGTLWKKIMIKQSNREDLKDIIKAQFPSLEPLSEKLIDTFEMASGGLEHKINGWNPLSTPLGRFSLRDLLKLCKRVVGLGICFYRGCVSVSDCQRIYKEAVDVFASFISSAESGLAMRKEIASIWAVPDSAIEGFYPDYKPVIQDSLFEFTIGRITLQHSQRDLYKERKPFVEIRRSLHAIERIACSVKYNEPVLLVGETGTGKTTLVQNLASRLGQKLIVLNLSQQSDVTDLLGGFKPISPHYMCMPLYKEFEELFSKTFSSTANTDFIVCLQKLLSDKNWKRLLNGLRKGVESFRKYMETQTAKRTKKRKKPFNEEIFKAWDSFSMKLETAFRQLGTSSGMMFSFVEGAFVSALRNGDWVLLDEVNLAPAETLQRISGVLEGEEGSLCLAERGDVSFIKRHPNFRVFACMNPATDAGKRDLPHSIRSRFTEYFIGDLLDDDDLCLFVSRFIDETRLKEDIVKRIVCFYRAAKRESEERLQDGANQKPQYSLRSLFRALEYTRKAKRSFTFENALYDGFCMFFLTLLDRSSAKIMNQMILSYLLKGMDLPKKPNFLSYITMNTNSTSDGFVESYVLTKTVNEQLRNLARAVFIQRYPVLLQGPTSSGKTSLVRYLAAVSGREFVRINNHEHTDLQEYLGSYVTDSTGKLVFHEGVLVRAVREGNWIVLDELNLAPSDVLEALNRLLDDNRELFVPELQETIKAHPAFMLFATQNPPTVYAGRKMLSRAFRNRFVEIHVDEIPEDELTTILEEKCKISRSYAVKMVEVMKDLQLCRQNSNVFAGKHGYITPRDLFRWANRVKKSSNQGVNSIMKHPHEDLAKEGYYLLAERLRDDNEKSMVKEVLKKHFHLSLSEDDLYKQELSEIGPAFNSDNNLDSLRNVIWTKSMWRMYNLIRHCYELREPVLLVGETGGGKTTICQWLSIVLNSKLHILNCHQYTETSDFIGGFYPIRERSRLTELFKDLVEQLMVSNAFVNCSRGLAIPPDIGKASSTIDQLGTIINDYRKGIISPSEVTSMDIDALEQVKLELEKLHEKWQTIFSWQDGPLVQAMKAGHLFLADEISLADDSVLERLNSVLEPERTISLPEKGGSAMEKIIAHKDFFVLATMNPGGDYGKKELSPALRNRFTEIWVPSITDLDDLRNIASQRISKPEFLSVVDPMTKFWEWFNKQNTGRTLTVRDLISWISFVNVVGETLGAKLALLHGVFLVLLDGLSLGTGMHRNDAKELRKRCLQFLLEHIQVDKYSLEYSELSEMENYGWGNPGHSEDNFGTENMDCDKMFGIKPFYIERGHLHCDTQGFELLAPTTRRNTLRVLRAMQLRKPVLLEGSPGVGKTSLVVALGRFSGHKVIRINLSEQTDMMDLLGSDLPVDSEEEIKFSWSDGILLQALKEGSWVLLDELNLAQQSVLEGLNAILDHRAEVYIPELDQTFTCPPSFRVFACQNPPSQGGGRKGLPKSFLNRFTKVYVDELVEEDYLSICTSLFPSIPKPILLKLILFNKQLFEDTMSIRKFGRDGSPWEFNLRDVIRSCEIIRDAPERSKVDCFLNLVYVLRMRTTSDRREVLGLFEQIFEVRPFINPFPRVQLNNQTLIVGSTVLERNNSHISEVSNAEVKLLPSVRLNLEAVAKCVKHGWLCILTGPHSSGKTSLIRMLAKLTGNVLNELNLSSATEISELLGCFEQCSIFRHLRSFASKIEQYINEYSRMRFEHSIKTSHMEANLISRWHSFLSLLNNGYSSGSSFGQVEYWRRVGTSFSLLIEIVEKLKLQNKVKHCGVSQSNDELDRIMGMILKLQEVHQRTTFSSKFEWVTGLLLKAVESGEWIVLEDANLCNPTVLDRINSLVEPSGSMIVNERGSVDGKPVILLPHPKFRMFLTVDPSYGEVSRAMRNRGVEIFMMPPSWLPEGSGELTPRDMELQDVKRFLIQSGISNPYLVDSMAEAHIYARNEGSGLNVVITYFELACWVRLFQQLLINGNRPQWSLHVSWNHTYLPAFGDSEGEIVVLNAIDKYLSMKSMLNFDLLPKPLCLPGGWPLPLLIRDFILYPDEASIKQNCMYLEYLGAKYASYVVRQRKISVDQALFNHKKIQSLTSTGGYSTYWMDTALLSQLLYSNFTNNRIPQHHGDDKDFDFSLVDRMILFAADWVIEQATDSDLKLYLLWLRWFRSQLLPYAHTLNHVVSSFEEELSDPIWGDIIYCIGKLKSASPIEYHVERLPFVSQELVDLVSSSSCALGLPVSHFQKAINCIPLLRLCYRQWDIEKRSKKFESFKPLLNSLGLLEKDVLKMLPSAPSYDVLVKLCNRLVEDHIRFWDCLITDSVDRMQFFWRCLLKDSESLQSFCPSAATAISVLVDSRNLIGTTSWNLYPKKSLLWIYGGHPLLPPSADIYSAQLKIFRLCDSIWPLKTSSRENCKMDLVASSSTELRSLAVQGIGIASHLSDKDTVHVVEKLEEMYQMLLERFRHEVLKLEKKAGLNEVTCFKSMSASCCSVSPQMFLTATGGDSNSLGPFRINDCTSFFIDMKILQEILSVLLLDPEELHQGLENLSQLLDSALSFSLNYSLRQPQMFSGHQKLLWALDAWHNVNAVNMKIAAFVLEMCFWWHSSMWNLAMHSFRSNGCDFSMPDILTHPFRVNVAGNLDNSISIKDYNICCLRLKVASRNIWRSSYLETEIPSFLVSIAQAAFQQILYAHWKNFTAEQFQTIKSIFVSSQARMTEDDIQSLISLILLSRHQGLRDVVPLFVKPILRMLYIQPPTTEYSIYNMGLAWLHIGGMRYLLLHNVDDLDPAMKYNCKQCLLAEKKSLLELEIKVRQECDYLAGWSSPQGHDERRLQELNRLENEITRMQRKVIFRANPMKFKKLRGELCDFCNHIKAVMSMMENIINTDKQAIIQHICDWQKTSISFVDHLSDEYSDYVDIVQPVQVAIFEIKLGLSLVISSIFEEEFLNKVGEKSINRVMATIHSFMSFPRATILNFAVNLSGNSLDEFYLYKIESPSLYSLSDVRLLEKLVSVTRASHTDDTIEESSMQLKATLHHNVLVQVAQSIFNGRFMSNTSFILLDEIFKTYANLWMDTKVQAKEKQELASQMYRFRTRRVKIESVVEVDISTLGESFENEIFNEWQELASEEGREEIKAADESENLEEIWIHMQESILSEMVKIFIRLFGSTSLLILHGTSQMCYAEMLQSFSECYRLGSRMIKDLSSVKSAVLDATLVPEHLLQLCLDHERNSISHYHRYNFYKDPNTPVMAKMVKFLCALEERVISLLNENENHPGLQKVVDIIKMLLSIPLNTPLAKALSGLQYLLNWGFMVSESNPKLSLADQLDHITRLAISWQKMELDTMPLLLDELQEQYEKNASKLWFPLYSVLHRHSAEVSAYSEGLSESLQEFILTSSVGDFRTRLQLILAFHGHISTGIRLGIYSSSCYQEHLKILYNLLGLNMQFLPIIMEYVDTTVKSAKKEIKELQTLCRWEQLISMEKSKKIRQKLTTFIKKFSETLDQPVKLMLIQRAAQVGIDMQFLHAPKFVYIFPREDVPPLMECSHNNRLSVYYVLTCKAAGVTPIQSQVNIYMCLFVYCFCATRVTGHFGSTVNFLLLFFLCNRFIWCGNWIKKFTNLQSLMPHETCTSLSLFNVERVKSVMKKCSFSLTEGHYQKQWGDLMLTLEDISQMICNCGELWKNEFTHIGKKRTFSELLKKLENCGLARHMSLTEDHWLLHSSHDPSHLLLKKDGTSEISSHVYPNGADLEWKTASEYHFKSIVAIQLLQYVSLNFHKDFSLEQIIRSGSFLQHLAVMQHAQRDALYNLSHSLRCLQTYLSLLRHSYEDSSSECIISRDQRTILECLWQQKQLFDGLWNILHEGLFLLKKVVDLHLDTCEDVQVAARKISALFESFIPVVQTSKETLDRSLLKHDGITILDQSSYRIVISKNMEGLVPQNFQVLMDLEDGLKSFQKQNLDKSSISHRLIDRLDNILKKGKSVLEVYNSARSREPINSNDSGINKQEASEVPRTGYEYVADVEHQRGSLFGIEVISDDLQQNIPSWKHVFDSYAAELHVENLLGSILSAIRSAETLMWSSTSEATSPSFHVGSYLKTLSLSMDLILDFGNGLLQDLLALHRMMCIMTHNLANNLAQLFLRGYGNSAEQVEDQSVSQNATGTGMGEGTGVNDVSNQITEEDQLLGDSSKMDEQKDAMGEVPNNNDKGVEMEEDFEADMFSVSTESEDNDDNKEGEDAQIESAMGKTGEESEVIDAKLLQKDEDIDGNNDLKHQNEKYESGSSVQDRHDNSLELRGIEDEQSELGEPQNDGNEVNGSNDVNADQGDTGDAEDEEDMVMEKEDAYMDSTGIEPDELDGNPKEDYQMEELEDANSMEELDSEVGPEEEGLGQDSSPVNEDVEERGLEQANETYEENMENQDREHKQDIDLTTKLRDLVKPMTSNLNNDCVPTSESGSQLKSDSVASGAINGRQELDQLSNDNARNDLAPLSGQPSGPQSEQDFMLSGQSDAGKWSEDHLKSQFSQDETSTLQQSQLNPYRSIGDALEGWKERAKVHLDLAQNNIEAESGENEDQNAEDYGFVTGLEKGSAQALGPANPDQIDHQPDSLNDIEGPSTRPDDDPVDMEVEMQFSEMQSRIQSASVKQKLEEPFAGQENEKLPEEMYSEGHPGEGYPKQLESIVHAKRSSNDEILQLSRMNISNDEEVKPLDDQVMLQISDAASIWRRCEFRTTNLSQELAEQLRLILEPTLASKLQGDYKTGKRINMKKVIPYIASHYRKDKIWLRRNRPNKRDYQVVVAVDDSRSMSEGRCGDVAVEALVTVCRALSQLEMGSLAVVCFGKKGNTQVLHDFDQPFTAEAGIKMISNLTFKQENTLVDEPVVDLLKHLNGMLDANVAKARLPSGQNPLQQLVLIIADGLFHEKESLRHCVRDFLSSNRMVAFLLLDSPKEPIMDHMEVSFLGGIPKFSKYMDSFPFPYYVVLRNIEALPQTLANLLRQWFEIMQN</sequence>
<evidence type="ECO:0000259" key="11">
    <source>
        <dbReference type="PROSITE" id="PS50234"/>
    </source>
</evidence>
<dbReference type="FunFam" id="3.40.50.300:FF:001368">
    <property type="entry name" value="Midasin"/>
    <property type="match status" value="1"/>
</dbReference>
<dbReference type="InterPro" id="IPR027417">
    <property type="entry name" value="P-loop_NTPase"/>
</dbReference>
<evidence type="ECO:0000256" key="9">
    <source>
        <dbReference type="PIRNR" id="PIRNR010340"/>
    </source>
</evidence>
<dbReference type="Pfam" id="PF07728">
    <property type="entry name" value="AAA_5"/>
    <property type="match status" value="7"/>
</dbReference>
<evidence type="ECO:0000256" key="7">
    <source>
        <dbReference type="ARBA" id="ARBA00023186"/>
    </source>
</evidence>
<proteinExistence type="inferred from homology"/>
<dbReference type="EMBL" id="JAXQNO010000011">
    <property type="protein sequence ID" value="KAK4788477.1"/>
    <property type="molecule type" value="Genomic_DNA"/>
</dbReference>
<feature type="compositionally biased region" description="Acidic residues" evidence="10">
    <location>
        <begin position="4679"/>
        <end position="4693"/>
    </location>
</feature>
<feature type="region of interest" description="Disordered" evidence="10">
    <location>
        <begin position="4608"/>
        <end position="4662"/>
    </location>
</feature>
<feature type="compositionally biased region" description="Acidic residues" evidence="10">
    <location>
        <begin position="4780"/>
        <end position="4790"/>
    </location>
</feature>
<dbReference type="SMART" id="SM00382">
    <property type="entry name" value="AAA"/>
    <property type="match status" value="5"/>
</dbReference>
<evidence type="ECO:0000256" key="4">
    <source>
        <dbReference type="ARBA" id="ARBA00017143"/>
    </source>
</evidence>
<evidence type="ECO:0000256" key="6">
    <source>
        <dbReference type="ARBA" id="ARBA00022840"/>
    </source>
</evidence>
<dbReference type="GO" id="GO:0030687">
    <property type="term" value="C:preribosome, large subunit precursor"/>
    <property type="evidence" value="ECO:0007669"/>
    <property type="project" value="TreeGrafter"/>
</dbReference>
<accession>A0AAN7R3K4</accession>
<dbReference type="SUPFAM" id="SSF53300">
    <property type="entry name" value="vWA-like"/>
    <property type="match status" value="1"/>
</dbReference>
<comment type="caution">
    <text evidence="12">The sequence shown here is derived from an EMBL/GenBank/DDBJ whole genome shotgun (WGS) entry which is preliminary data.</text>
</comment>
<dbReference type="FunFam" id="3.40.50.300:FF:000582">
    <property type="entry name" value="Midasin"/>
    <property type="match status" value="1"/>
</dbReference>
<dbReference type="CDD" id="cd00009">
    <property type="entry name" value="AAA"/>
    <property type="match status" value="3"/>
</dbReference>
<comment type="function">
    <text evidence="9">Nuclear chaperone required for maturation and nuclear export of pre-60S ribosome subunits.</text>
</comment>
<evidence type="ECO:0000313" key="12">
    <source>
        <dbReference type="EMBL" id="KAK4788477.1"/>
    </source>
</evidence>
<dbReference type="Gene3D" id="3.40.50.300">
    <property type="entry name" value="P-loop containing nucleotide triphosphate hydrolases"/>
    <property type="match status" value="7"/>
</dbReference>
<feature type="compositionally biased region" description="Basic and acidic residues" evidence="10">
    <location>
        <begin position="4723"/>
        <end position="4752"/>
    </location>
</feature>
<dbReference type="Pfam" id="PF17867">
    <property type="entry name" value="AAA_lid_7"/>
    <property type="match status" value="3"/>
</dbReference>